<comment type="similarity">
    <text evidence="2">Belongs to the DeoC/FbaB aldolase family. DeoC type 2 subfamily.</text>
</comment>
<dbReference type="InterPro" id="IPR011343">
    <property type="entry name" value="DeoC"/>
</dbReference>
<gene>
    <name evidence="8" type="primary">deoC</name>
    <name evidence="8" type="ordered locus">CBUD_0140</name>
</gene>
<evidence type="ECO:0000313" key="8">
    <source>
        <dbReference type="EMBL" id="ABS78405.1"/>
    </source>
</evidence>
<evidence type="ECO:0000256" key="7">
    <source>
        <dbReference type="NCBIfam" id="TIGR00126"/>
    </source>
</evidence>
<keyword evidence="5" id="KW-0704">Schiff base</keyword>
<dbReference type="GO" id="GO:0004139">
    <property type="term" value="F:deoxyribose-phosphate aldolase activity"/>
    <property type="evidence" value="ECO:0007669"/>
    <property type="project" value="UniProtKB-UniRule"/>
</dbReference>
<dbReference type="SMART" id="SM01133">
    <property type="entry name" value="DeoC"/>
    <property type="match status" value="1"/>
</dbReference>
<dbReference type="EC" id="4.1.2.4" evidence="3 7"/>
<dbReference type="CDD" id="cd00959">
    <property type="entry name" value="DeoC"/>
    <property type="match status" value="1"/>
</dbReference>
<keyword evidence="4 8" id="KW-0456">Lyase</keyword>
<dbReference type="Gene3D" id="3.20.20.70">
    <property type="entry name" value="Aldolase class I"/>
    <property type="match status" value="1"/>
</dbReference>
<protein>
    <recommendedName>
        <fullName evidence="3 7">Deoxyribose-phosphate aldolase</fullName>
        <ecNumber evidence="3 7">4.1.2.4</ecNumber>
    </recommendedName>
</protein>
<dbReference type="Pfam" id="PF01791">
    <property type="entry name" value="DeoC"/>
    <property type="match status" value="1"/>
</dbReference>
<organism evidence="8 9">
    <name type="scientific">Coxiella burnetii (strain Dugway 5J108-111)</name>
    <dbReference type="NCBI Taxonomy" id="434922"/>
    <lineage>
        <taxon>Bacteria</taxon>
        <taxon>Pseudomonadati</taxon>
        <taxon>Pseudomonadota</taxon>
        <taxon>Gammaproteobacteria</taxon>
        <taxon>Legionellales</taxon>
        <taxon>Coxiellaceae</taxon>
        <taxon>Coxiella</taxon>
    </lineage>
</organism>
<dbReference type="GO" id="GO:0009264">
    <property type="term" value="P:deoxyribonucleotide catabolic process"/>
    <property type="evidence" value="ECO:0007669"/>
    <property type="project" value="UniProtKB-UniRule"/>
</dbReference>
<comment type="pathway">
    <text evidence="1">Carbohydrate degradation; 2-deoxy-D-ribose 1-phosphate degradation; D-glyceraldehyde 3-phosphate and acetaldehyde from 2-deoxy-alpha-D-ribose 1-phosphate: step 2/2.</text>
</comment>
<evidence type="ECO:0000256" key="4">
    <source>
        <dbReference type="ARBA" id="ARBA00023239"/>
    </source>
</evidence>
<comment type="catalytic activity">
    <reaction evidence="6">
        <text>2-deoxy-D-ribose 5-phosphate = D-glyceraldehyde 3-phosphate + acetaldehyde</text>
        <dbReference type="Rhea" id="RHEA:12821"/>
        <dbReference type="ChEBI" id="CHEBI:15343"/>
        <dbReference type="ChEBI" id="CHEBI:59776"/>
        <dbReference type="ChEBI" id="CHEBI:62877"/>
        <dbReference type="EC" id="4.1.2.4"/>
    </reaction>
</comment>
<dbReference type="InterPro" id="IPR013785">
    <property type="entry name" value="Aldolase_TIM"/>
</dbReference>
<dbReference type="InterPro" id="IPR002915">
    <property type="entry name" value="DeoC/FbaB/LacD_aldolase"/>
</dbReference>
<evidence type="ECO:0000313" key="9">
    <source>
        <dbReference type="Proteomes" id="UP000008555"/>
    </source>
</evidence>
<evidence type="ECO:0000256" key="5">
    <source>
        <dbReference type="ARBA" id="ARBA00023270"/>
    </source>
</evidence>
<evidence type="ECO:0000256" key="6">
    <source>
        <dbReference type="ARBA" id="ARBA00048791"/>
    </source>
</evidence>
<evidence type="ECO:0000256" key="2">
    <source>
        <dbReference type="ARBA" id="ARBA00009473"/>
    </source>
</evidence>
<dbReference type="PANTHER" id="PTHR10889">
    <property type="entry name" value="DEOXYRIBOSE-PHOSPHATE ALDOLASE"/>
    <property type="match status" value="1"/>
</dbReference>
<dbReference type="EMBL" id="CP000733">
    <property type="protein sequence ID" value="ABS78405.1"/>
    <property type="molecule type" value="Genomic_DNA"/>
</dbReference>
<dbReference type="GO" id="GO:0016052">
    <property type="term" value="P:carbohydrate catabolic process"/>
    <property type="evidence" value="ECO:0007669"/>
    <property type="project" value="TreeGrafter"/>
</dbReference>
<evidence type="ECO:0000256" key="1">
    <source>
        <dbReference type="ARBA" id="ARBA00004816"/>
    </source>
</evidence>
<dbReference type="NCBIfam" id="TIGR00126">
    <property type="entry name" value="deoC"/>
    <property type="match status" value="1"/>
</dbReference>
<dbReference type="KEGG" id="cbd:CBUD_0140"/>
<dbReference type="RefSeq" id="WP_005770334.1">
    <property type="nucleotide sequence ID" value="NC_009727.1"/>
</dbReference>
<dbReference type="PIRSF" id="PIRSF001357">
    <property type="entry name" value="DeoC"/>
    <property type="match status" value="1"/>
</dbReference>
<reference evidence="8 9" key="1">
    <citation type="journal article" date="2009" name="Infect. Immun.">
        <title>Comparative genomics reveal extensive transposon-mediated genomic plasticity and diversity among potential effector proteins within the genus Coxiella.</title>
        <authorList>
            <person name="Beare P.A."/>
            <person name="Unsworth N."/>
            <person name="Andoh M."/>
            <person name="Voth D.E."/>
            <person name="Omsland A."/>
            <person name="Gilk S.D."/>
            <person name="Williams K.P."/>
            <person name="Sobral B.W."/>
            <person name="Kupko J.J.III."/>
            <person name="Porcella S.F."/>
            <person name="Samuel J.E."/>
            <person name="Heinzen R.A."/>
        </authorList>
    </citation>
    <scope>NUCLEOTIDE SEQUENCE [LARGE SCALE GENOMIC DNA]</scope>
    <source>
        <strain evidence="8 9">Dugway 5J108-111</strain>
    </source>
</reference>
<dbReference type="SUPFAM" id="SSF51569">
    <property type="entry name" value="Aldolase"/>
    <property type="match status" value="1"/>
</dbReference>
<proteinExistence type="inferred from homology"/>
<dbReference type="AlphaFoldDB" id="A9KBC6"/>
<dbReference type="HOGENOM" id="CLU_053595_3_1_6"/>
<dbReference type="GO" id="GO:0005737">
    <property type="term" value="C:cytoplasm"/>
    <property type="evidence" value="ECO:0007669"/>
    <property type="project" value="InterPro"/>
</dbReference>
<evidence type="ECO:0000256" key="3">
    <source>
        <dbReference type="ARBA" id="ARBA00012515"/>
    </source>
</evidence>
<dbReference type="Proteomes" id="UP000008555">
    <property type="component" value="Chromosome"/>
</dbReference>
<name>A9KBC6_COXBN</name>
<sequence>MNSDFAKTLIPLIDLTRLNEDDTPETIEQLCHQAKTPYGPVAAVCIYPQFVKQARFLLAGVPIKVATVANFPKGDQSRVDCIQSIKQSLDEGADEIDVVMPYKSYLEGNTKEVRAFLEACRGTCGPQAILKVILETGALIKRDIIFDATKLAIHAGADFIKTSTGKLPSGATIEAAEIILEAIQNHANKRVGLKISGGIQTFEQAVPYIQLIKDKMGAAWITPQTIRFGASRLLADIMQCL</sequence>
<dbReference type="PANTHER" id="PTHR10889:SF3">
    <property type="entry name" value="DEOXYRIBOSE-PHOSPHATE ALDOLASE"/>
    <property type="match status" value="1"/>
</dbReference>
<accession>A9KBC6</accession>